<evidence type="ECO:0008006" key="3">
    <source>
        <dbReference type="Google" id="ProtNLM"/>
    </source>
</evidence>
<dbReference type="eggNOG" id="COG0775">
    <property type="taxonomic scope" value="Bacteria"/>
</dbReference>
<dbReference type="SUPFAM" id="SSF53167">
    <property type="entry name" value="Purine and uridine phosphorylases"/>
    <property type="match status" value="1"/>
</dbReference>
<name>C7MXN6_SACVD</name>
<dbReference type="EMBL" id="CP001683">
    <property type="protein sequence ID" value="ACU97315.1"/>
    <property type="molecule type" value="Genomic_DNA"/>
</dbReference>
<organism evidence="1 2">
    <name type="scientific">Saccharomonospora viridis (strain ATCC 15386 / DSM 43017 / JCM 3036 / CCUG 5913 / NBRC 12207 / NCIMB 9602 / P101)</name>
    <name type="common">Thermoactinomyces viridis</name>
    <dbReference type="NCBI Taxonomy" id="471857"/>
    <lineage>
        <taxon>Bacteria</taxon>
        <taxon>Bacillati</taxon>
        <taxon>Actinomycetota</taxon>
        <taxon>Actinomycetes</taxon>
        <taxon>Pseudonocardiales</taxon>
        <taxon>Pseudonocardiaceae</taxon>
        <taxon>Saccharomonospora</taxon>
    </lineage>
</organism>
<dbReference type="HOGENOM" id="CLU_1271527_0_0_11"/>
<dbReference type="Proteomes" id="UP000000841">
    <property type="component" value="Chromosome"/>
</dbReference>
<dbReference type="InterPro" id="IPR035994">
    <property type="entry name" value="Nucleoside_phosphorylase_sf"/>
</dbReference>
<dbReference type="GO" id="GO:0003824">
    <property type="term" value="F:catalytic activity"/>
    <property type="evidence" value="ECO:0007669"/>
    <property type="project" value="InterPro"/>
</dbReference>
<proteinExistence type="predicted"/>
<keyword evidence="2" id="KW-1185">Reference proteome</keyword>
<dbReference type="KEGG" id="svi:Svir_23070"/>
<accession>C7MXN6</accession>
<gene>
    <name evidence="1" type="ordered locus">Svir_23070</name>
</gene>
<protein>
    <recommendedName>
        <fullName evidence="3">Nucleoside phosphorylase</fullName>
    </recommendedName>
</protein>
<dbReference type="Gene3D" id="3.40.50.1580">
    <property type="entry name" value="Nucleoside phosphorylase domain"/>
    <property type="match status" value="1"/>
</dbReference>
<reference evidence="1 2" key="1">
    <citation type="journal article" date="2009" name="Stand. Genomic Sci.">
        <title>Complete genome sequence of Saccharomonospora viridis type strain (P101).</title>
        <authorList>
            <person name="Pati A."/>
            <person name="Sikorski J."/>
            <person name="Nolan M."/>
            <person name="Lapidus A."/>
            <person name="Copeland A."/>
            <person name="Glavina Del Rio T."/>
            <person name="Lucas S."/>
            <person name="Chen F."/>
            <person name="Tice H."/>
            <person name="Pitluck S."/>
            <person name="Cheng J.F."/>
            <person name="Chertkov O."/>
            <person name="Brettin T."/>
            <person name="Han C."/>
            <person name="Detter J.C."/>
            <person name="Kuske C."/>
            <person name="Bruce D."/>
            <person name="Goodwin L."/>
            <person name="Chain P."/>
            <person name="D'haeseleer P."/>
            <person name="Chen A."/>
            <person name="Palaniappan K."/>
            <person name="Ivanova N."/>
            <person name="Mavromatis K."/>
            <person name="Mikhailova N."/>
            <person name="Rohde M."/>
            <person name="Tindall B.J."/>
            <person name="Goker M."/>
            <person name="Bristow J."/>
            <person name="Eisen J.A."/>
            <person name="Markowitz V."/>
            <person name="Hugenholtz P."/>
            <person name="Kyrpides N.C."/>
            <person name="Klenk H.P."/>
        </authorList>
    </citation>
    <scope>NUCLEOTIDE SEQUENCE [LARGE SCALE GENOMIC DNA]</scope>
    <source>
        <strain evidence="2">ATCC 15386 / DSM 43017 / JCM 3036 / NBRC 12207 / P101</strain>
    </source>
</reference>
<evidence type="ECO:0000313" key="2">
    <source>
        <dbReference type="Proteomes" id="UP000000841"/>
    </source>
</evidence>
<dbReference type="AlphaFoldDB" id="C7MXN6"/>
<evidence type="ECO:0000313" key="1">
    <source>
        <dbReference type="EMBL" id="ACU97315.1"/>
    </source>
</evidence>
<dbReference type="STRING" id="471857.Svir_23070"/>
<dbReference type="GO" id="GO:0009116">
    <property type="term" value="P:nucleoside metabolic process"/>
    <property type="evidence" value="ECO:0007669"/>
    <property type="project" value="InterPro"/>
</dbReference>
<sequence length="234" mass="24738">MAMSGRADDVLVVCPLTVEAVSVWWGLRGGDVVRAGMRARRRSAVLAALRQRPEVPVVVAGVACALTSATRPGDLVVPDVVCSPRGTWECATAPLLASVLRGNGHTVHRGALVESDRVVWRVRRGTAAVEDDVRESGDPVALDLESALLVELIEQERPAAVLRAVVDTPTRPLASPATIPGGAAALAALAASGPALRAWATVVARRTWTNDSVVKEVRHRWVCRGTRVCASRAT</sequence>